<evidence type="ECO:0000313" key="6">
    <source>
        <dbReference type="Proteomes" id="UP000030403"/>
    </source>
</evidence>
<keyword evidence="6" id="KW-1185">Reference proteome</keyword>
<dbReference type="InterPro" id="IPR034660">
    <property type="entry name" value="DinB/YfiT-like"/>
</dbReference>
<evidence type="ECO:0000259" key="4">
    <source>
        <dbReference type="Pfam" id="PF12867"/>
    </source>
</evidence>
<keyword evidence="5" id="KW-0413">Isomerase</keyword>
<dbReference type="FunFam" id="3.90.850.10:FF:000002">
    <property type="entry name" value="2-hydroxyhepta-2,4-diene-1,7-dioate isomerase"/>
    <property type="match status" value="1"/>
</dbReference>
<dbReference type="InterPro" id="IPR051121">
    <property type="entry name" value="FAH"/>
</dbReference>
<dbReference type="InterPro" id="IPR036663">
    <property type="entry name" value="Fumarylacetoacetase_C_sf"/>
</dbReference>
<sequence>MKLVTYYTDAENRIAAMHEESKIIDLNEAYKAYLEYKGEYFPDEVADARVPSDSLAYYYGGDETHREAKKGYEFALNRPSEFYTLQANDVKIGPPVLNPNKVICVGHNYREHILEMGRDLPTHPVLFAKFNNAILGPEDNIPYYSNLTEKLDYEAEFTFVVGKQAKNVPKEEALEYVAGYTIVNDVTSRDMQKRTLQWLQGKSVDGSAPMGPWLVTSDELQDTTNLDVVLHVNGEERQRSNTKNLVFDVAKLVEFLSEIMTLEPGDVICTGTPGGVGVAMDPPQFLKDGDKVTISVDQVGTLENNVKEVHKENVKEYANKINSLLDEFVETVRQADDGIIDVKPSEEEWSILEVVNHVNEANQYWLTELKRVTEVPGTEWGRGLTDSERLRAVEEATMNNFEETLKSIQSFRANIRREIVALDDEHLDEESPHRNPKFGTKPVSFLLDHFMVEHIEKHIAQVKRNMEKLQK</sequence>
<dbReference type="Pfam" id="PF12867">
    <property type="entry name" value="DinB_2"/>
    <property type="match status" value="1"/>
</dbReference>
<dbReference type="AlphaFoldDB" id="A0A0A5G650"/>
<comment type="similarity">
    <text evidence="1">Belongs to the FAH family.</text>
</comment>
<dbReference type="InterPro" id="IPR011234">
    <property type="entry name" value="Fumarylacetoacetase-like_C"/>
</dbReference>
<evidence type="ECO:0000313" key="5">
    <source>
        <dbReference type="EMBL" id="KGX86653.1"/>
    </source>
</evidence>
<dbReference type="OrthoDB" id="9805307at2"/>
<dbReference type="GO" id="GO:0019752">
    <property type="term" value="P:carboxylic acid metabolic process"/>
    <property type="evidence" value="ECO:0007669"/>
    <property type="project" value="UniProtKB-ARBA"/>
</dbReference>
<dbReference type="SUPFAM" id="SSF109854">
    <property type="entry name" value="DinB/YfiT-like putative metalloenzymes"/>
    <property type="match status" value="1"/>
</dbReference>
<dbReference type="InterPro" id="IPR024775">
    <property type="entry name" value="DinB-like"/>
</dbReference>
<gene>
    <name evidence="5" type="ORF">N783_11715</name>
</gene>
<organism evidence="5 6">
    <name type="scientific">Pontibacillus marinus BH030004 = DSM 16465</name>
    <dbReference type="NCBI Taxonomy" id="1385511"/>
    <lineage>
        <taxon>Bacteria</taxon>
        <taxon>Bacillati</taxon>
        <taxon>Bacillota</taxon>
        <taxon>Bacilli</taxon>
        <taxon>Bacillales</taxon>
        <taxon>Bacillaceae</taxon>
        <taxon>Pontibacillus</taxon>
    </lineage>
</organism>
<dbReference type="PANTHER" id="PTHR42796:SF4">
    <property type="entry name" value="FUMARYLACETOACETATE HYDROLASE DOMAIN-CONTAINING PROTEIN 2A"/>
    <property type="match status" value="1"/>
</dbReference>
<dbReference type="GO" id="GO:0016853">
    <property type="term" value="F:isomerase activity"/>
    <property type="evidence" value="ECO:0007669"/>
    <property type="project" value="UniProtKB-KW"/>
</dbReference>
<name>A0A0A5G650_9BACI</name>
<keyword evidence="2" id="KW-0479">Metal-binding</keyword>
<comment type="caution">
    <text evidence="5">The sequence shown here is derived from an EMBL/GenBank/DDBJ whole genome shotgun (WGS) entry which is preliminary data.</text>
</comment>
<dbReference type="STRING" id="1385511.GCA_000425225_00742"/>
<feature type="domain" description="DinB-like" evidence="4">
    <location>
        <begin position="326"/>
        <end position="462"/>
    </location>
</feature>
<dbReference type="Pfam" id="PF01557">
    <property type="entry name" value="FAA_hydrolase"/>
    <property type="match status" value="1"/>
</dbReference>
<dbReference type="EMBL" id="AVPF01000029">
    <property type="protein sequence ID" value="KGX86653.1"/>
    <property type="molecule type" value="Genomic_DNA"/>
</dbReference>
<dbReference type="Gene3D" id="3.90.850.10">
    <property type="entry name" value="Fumarylacetoacetase-like, C-terminal domain"/>
    <property type="match status" value="1"/>
</dbReference>
<dbReference type="Proteomes" id="UP000030403">
    <property type="component" value="Unassembled WGS sequence"/>
</dbReference>
<dbReference type="RefSeq" id="WP_081983659.1">
    <property type="nucleotide sequence ID" value="NZ_AULJ01000008.1"/>
</dbReference>
<dbReference type="GO" id="GO:0046872">
    <property type="term" value="F:metal ion binding"/>
    <property type="evidence" value="ECO:0007669"/>
    <property type="project" value="UniProtKB-KW"/>
</dbReference>
<evidence type="ECO:0000256" key="2">
    <source>
        <dbReference type="ARBA" id="ARBA00022723"/>
    </source>
</evidence>
<evidence type="ECO:0000256" key="1">
    <source>
        <dbReference type="ARBA" id="ARBA00010211"/>
    </source>
</evidence>
<dbReference type="SUPFAM" id="SSF56529">
    <property type="entry name" value="FAH"/>
    <property type="match status" value="1"/>
</dbReference>
<proteinExistence type="inferred from homology"/>
<evidence type="ECO:0000259" key="3">
    <source>
        <dbReference type="Pfam" id="PF01557"/>
    </source>
</evidence>
<dbReference type="eggNOG" id="COG0179">
    <property type="taxonomic scope" value="Bacteria"/>
</dbReference>
<dbReference type="PANTHER" id="PTHR42796">
    <property type="entry name" value="FUMARYLACETOACETATE HYDROLASE DOMAIN-CONTAINING PROTEIN 2A-RELATED"/>
    <property type="match status" value="1"/>
</dbReference>
<reference evidence="5 6" key="1">
    <citation type="submission" date="2013-08" db="EMBL/GenBank/DDBJ databases">
        <authorList>
            <person name="Huang J."/>
            <person name="Wang G."/>
        </authorList>
    </citation>
    <scope>NUCLEOTIDE SEQUENCE [LARGE SCALE GENOMIC DNA]</scope>
    <source>
        <strain evidence="5 6">BH030004</strain>
    </source>
</reference>
<feature type="domain" description="Fumarylacetoacetase-like C-terminal" evidence="3">
    <location>
        <begin position="101"/>
        <end position="306"/>
    </location>
</feature>
<protein>
    <submittedName>
        <fullName evidence="5">2-hydroxyhepta-2,4-diene-1,7-dioate isomerase</fullName>
    </submittedName>
</protein>
<dbReference type="Gene3D" id="1.20.120.450">
    <property type="entry name" value="dinb family like domain"/>
    <property type="match status" value="1"/>
</dbReference>
<accession>A0A0A5G650</accession>